<keyword evidence="5" id="KW-1185">Reference proteome</keyword>
<dbReference type="EMBL" id="FOLY01000007">
    <property type="protein sequence ID" value="SFC86645.1"/>
    <property type="molecule type" value="Genomic_DNA"/>
</dbReference>
<keyword evidence="2" id="KW-0418">Kinase</keyword>
<dbReference type="InterPro" id="IPR012893">
    <property type="entry name" value="HipA-like_C"/>
</dbReference>
<proteinExistence type="predicted"/>
<dbReference type="Gene3D" id="1.10.1070.20">
    <property type="match status" value="1"/>
</dbReference>
<gene>
    <name evidence="4" type="ORF">SAMN05421848_3063</name>
</gene>
<feature type="domain" description="HipA-like C-terminal" evidence="3">
    <location>
        <begin position="59"/>
        <end position="228"/>
    </location>
</feature>
<protein>
    <recommendedName>
        <fullName evidence="3">HipA-like C-terminal domain-containing protein</fullName>
    </recommendedName>
</protein>
<organism evidence="4 5">
    <name type="scientific">Kushneria avicenniae</name>
    <dbReference type="NCBI Taxonomy" id="402385"/>
    <lineage>
        <taxon>Bacteria</taxon>
        <taxon>Pseudomonadati</taxon>
        <taxon>Pseudomonadota</taxon>
        <taxon>Gammaproteobacteria</taxon>
        <taxon>Oceanospirillales</taxon>
        <taxon>Halomonadaceae</taxon>
        <taxon>Kushneria</taxon>
    </lineage>
</organism>
<evidence type="ECO:0000313" key="5">
    <source>
        <dbReference type="Proteomes" id="UP000199046"/>
    </source>
</evidence>
<dbReference type="AlphaFoldDB" id="A0A1I1MNC7"/>
<dbReference type="Pfam" id="PF07804">
    <property type="entry name" value="HipA_C"/>
    <property type="match status" value="1"/>
</dbReference>
<reference evidence="5" key="1">
    <citation type="submission" date="2016-10" db="EMBL/GenBank/DDBJ databases">
        <authorList>
            <person name="Varghese N."/>
            <person name="Submissions S."/>
        </authorList>
    </citation>
    <scope>NUCLEOTIDE SEQUENCE [LARGE SCALE GENOMIC DNA]</scope>
    <source>
        <strain evidence="5">DSM 23439</strain>
    </source>
</reference>
<evidence type="ECO:0000259" key="3">
    <source>
        <dbReference type="Pfam" id="PF07804"/>
    </source>
</evidence>
<evidence type="ECO:0000256" key="1">
    <source>
        <dbReference type="ARBA" id="ARBA00022679"/>
    </source>
</evidence>
<evidence type="ECO:0000313" key="4">
    <source>
        <dbReference type="EMBL" id="SFC86645.1"/>
    </source>
</evidence>
<evidence type="ECO:0000256" key="2">
    <source>
        <dbReference type="ARBA" id="ARBA00022777"/>
    </source>
</evidence>
<dbReference type="GO" id="GO:0016301">
    <property type="term" value="F:kinase activity"/>
    <property type="evidence" value="ECO:0007669"/>
    <property type="project" value="UniProtKB-KW"/>
</dbReference>
<dbReference type="Proteomes" id="UP000199046">
    <property type="component" value="Unassembled WGS sequence"/>
</dbReference>
<sequence>MAQACDLIDRSDIDQKANQIVDISGWPIYGDYEVFPEGARDKSLRISPNPSPYSFCLSGHRYLFKEAIKSARNPGQPRHPDQYWAELIAFRIGRLMGLTLPPVFIAIDSSREEPGTISEWFMDYPQSKDERYSAGGDFMQRHISEYDRQKGRQHNLSKILALGRRLAQRNQLTHDWQSYWGFCLCFDALIGNTDRHQENWGVIWSSDDSRARFTPYFDNGTSLGHELQSKKMQNMMHNPHEFDAYLTRGKHQMRWSKNAPNRLPLIEGVASYCSRYPKVKPALIESLSGWKEEALETILQSFTRFDIPQPFTQQRAEFVAYLTLKRRERLLRALEN</sequence>
<keyword evidence="1" id="KW-0808">Transferase</keyword>
<accession>A0A1I1MNC7</accession>
<name>A0A1I1MNC7_9GAMM</name>
<dbReference type="RefSeq" id="WP_245743185.1">
    <property type="nucleotide sequence ID" value="NZ_FOLY01000007.1"/>
</dbReference>
<dbReference type="STRING" id="402385.SAMN05421848_3063"/>